<evidence type="ECO:0000259" key="11">
    <source>
        <dbReference type="SMART" id="SM01390"/>
    </source>
</evidence>
<dbReference type="GO" id="GO:0006412">
    <property type="term" value="P:translation"/>
    <property type="evidence" value="ECO:0007669"/>
    <property type="project" value="UniProtKB-UniRule"/>
</dbReference>
<dbReference type="Pfam" id="PF00163">
    <property type="entry name" value="Ribosomal_S4"/>
    <property type="match status" value="1"/>
</dbReference>
<keyword evidence="3 7" id="KW-0694">RNA-binding</keyword>
<comment type="function">
    <text evidence="7">With S5 and S12 plays an important role in translational accuracy.</text>
</comment>
<gene>
    <name evidence="7" type="primary">rpsD</name>
    <name evidence="12" type="ORF">A2261_04360</name>
</gene>
<evidence type="ECO:0000256" key="9">
    <source>
        <dbReference type="SAM" id="MobiDB-lite"/>
    </source>
</evidence>
<sequence>MTQELDSKCSKCRRASEKLFLKGEKCMGPKCPLLKRNFPPGQHGSSGKHKKPSSYGRQLAEKQEAKRHYGLRERQFANYVAEAARKTGDTSKYLINYLEARLDNAVYRMGFAPSRSMARQIVSHGHITVNGKKLDIASYRVKVGDEIALSAKAKGKKVFENLAEKLAKYEAPSWLHVDTSKFAAKVLNTPTVEVVPFNPKAIVEFYSR</sequence>
<dbReference type="Gene3D" id="3.10.290.10">
    <property type="entry name" value="RNA-binding S4 domain"/>
    <property type="match status" value="1"/>
</dbReference>
<dbReference type="Pfam" id="PF01479">
    <property type="entry name" value="S4"/>
    <property type="match status" value="1"/>
</dbReference>
<dbReference type="SMART" id="SM00363">
    <property type="entry name" value="S4"/>
    <property type="match status" value="1"/>
</dbReference>
<protein>
    <recommendedName>
        <fullName evidence="6 7">Small ribosomal subunit protein uS4</fullName>
    </recommendedName>
</protein>
<evidence type="ECO:0000256" key="1">
    <source>
        <dbReference type="ARBA" id="ARBA00007465"/>
    </source>
</evidence>
<dbReference type="GO" id="GO:0042274">
    <property type="term" value="P:ribosomal small subunit biogenesis"/>
    <property type="evidence" value="ECO:0007669"/>
    <property type="project" value="TreeGrafter"/>
</dbReference>
<name>A0A1F6NKC0_9BACT</name>
<evidence type="ECO:0000259" key="10">
    <source>
        <dbReference type="SMART" id="SM00363"/>
    </source>
</evidence>
<dbReference type="NCBIfam" id="NF003717">
    <property type="entry name" value="PRK05327.1"/>
    <property type="match status" value="1"/>
</dbReference>
<dbReference type="SMART" id="SM01390">
    <property type="entry name" value="Ribosomal_S4"/>
    <property type="match status" value="1"/>
</dbReference>
<keyword evidence="4 7" id="KW-0689">Ribosomal protein</keyword>
<dbReference type="InterPro" id="IPR001912">
    <property type="entry name" value="Ribosomal_uS4_N"/>
</dbReference>
<evidence type="ECO:0000313" key="12">
    <source>
        <dbReference type="EMBL" id="OGH84223.1"/>
    </source>
</evidence>
<dbReference type="SUPFAM" id="SSF55174">
    <property type="entry name" value="Alpha-L RNA-binding motif"/>
    <property type="match status" value="1"/>
</dbReference>
<dbReference type="HAMAP" id="MF_01306_B">
    <property type="entry name" value="Ribosomal_uS4_B"/>
    <property type="match status" value="1"/>
</dbReference>
<comment type="function">
    <text evidence="7">One of the primary rRNA binding proteins, it binds directly to 16S rRNA where it nucleates assembly of the body of the 30S subunit.</text>
</comment>
<comment type="subunit">
    <text evidence="7">Part of the 30S ribosomal subunit. Contacts protein S5. The interaction surface between S4 and S5 is involved in control of translational fidelity.</text>
</comment>
<dbReference type="CDD" id="cd00165">
    <property type="entry name" value="S4"/>
    <property type="match status" value="1"/>
</dbReference>
<accession>A0A1F6NKC0</accession>
<dbReference type="FunFam" id="3.10.290.10:FF:000001">
    <property type="entry name" value="30S ribosomal protein S4"/>
    <property type="match status" value="1"/>
</dbReference>
<dbReference type="InterPro" id="IPR002942">
    <property type="entry name" value="S4_RNA-bd"/>
</dbReference>
<feature type="region of interest" description="Disordered" evidence="9">
    <location>
        <begin position="37"/>
        <end position="67"/>
    </location>
</feature>
<reference evidence="12 13" key="1">
    <citation type="journal article" date="2016" name="Nat. Commun.">
        <title>Thousands of microbial genomes shed light on interconnected biogeochemical processes in an aquifer system.</title>
        <authorList>
            <person name="Anantharaman K."/>
            <person name="Brown C.T."/>
            <person name="Hug L.A."/>
            <person name="Sharon I."/>
            <person name="Castelle C.J."/>
            <person name="Probst A.J."/>
            <person name="Thomas B.C."/>
            <person name="Singh A."/>
            <person name="Wilkins M.J."/>
            <person name="Karaoz U."/>
            <person name="Brodie E.L."/>
            <person name="Williams K.H."/>
            <person name="Hubbard S.S."/>
            <person name="Banfield J.F."/>
        </authorList>
    </citation>
    <scope>NUCLEOTIDE SEQUENCE [LARGE SCALE GENOMIC DNA]</scope>
</reference>
<dbReference type="PROSITE" id="PS50889">
    <property type="entry name" value="S4"/>
    <property type="match status" value="1"/>
</dbReference>
<dbReference type="InterPro" id="IPR018079">
    <property type="entry name" value="Ribosomal_uS4_CS"/>
</dbReference>
<dbReference type="GO" id="GO:0015935">
    <property type="term" value="C:small ribosomal subunit"/>
    <property type="evidence" value="ECO:0007669"/>
    <property type="project" value="InterPro"/>
</dbReference>
<evidence type="ECO:0000256" key="6">
    <source>
        <dbReference type="ARBA" id="ARBA00035254"/>
    </source>
</evidence>
<dbReference type="PANTHER" id="PTHR11831">
    <property type="entry name" value="30S 40S RIBOSOMAL PROTEIN"/>
    <property type="match status" value="1"/>
</dbReference>
<evidence type="ECO:0000256" key="2">
    <source>
        <dbReference type="ARBA" id="ARBA00022730"/>
    </source>
</evidence>
<dbReference type="Proteomes" id="UP000177803">
    <property type="component" value="Unassembled WGS sequence"/>
</dbReference>
<keyword evidence="5 7" id="KW-0687">Ribonucleoprotein</keyword>
<evidence type="ECO:0000313" key="13">
    <source>
        <dbReference type="Proteomes" id="UP000177803"/>
    </source>
</evidence>
<feature type="domain" description="RNA-binding S4" evidence="10">
    <location>
        <begin position="100"/>
        <end position="164"/>
    </location>
</feature>
<evidence type="ECO:0000256" key="3">
    <source>
        <dbReference type="ARBA" id="ARBA00022884"/>
    </source>
</evidence>
<dbReference type="EMBL" id="MFQR01000036">
    <property type="protein sequence ID" value="OGH84223.1"/>
    <property type="molecule type" value="Genomic_DNA"/>
</dbReference>
<feature type="domain" description="Small ribosomal subunit protein uS4 N-terminal" evidence="11">
    <location>
        <begin position="3"/>
        <end position="99"/>
    </location>
</feature>
<dbReference type="NCBIfam" id="TIGR01017">
    <property type="entry name" value="rpsD_bact"/>
    <property type="match status" value="1"/>
</dbReference>
<evidence type="ECO:0000256" key="8">
    <source>
        <dbReference type="RuleBase" id="RU003699"/>
    </source>
</evidence>
<dbReference type="GO" id="GO:0019843">
    <property type="term" value="F:rRNA binding"/>
    <property type="evidence" value="ECO:0007669"/>
    <property type="project" value="UniProtKB-UniRule"/>
</dbReference>
<dbReference type="InterPro" id="IPR005709">
    <property type="entry name" value="Ribosomal_uS4_bac-type"/>
</dbReference>
<dbReference type="AlphaFoldDB" id="A0A1F6NKC0"/>
<evidence type="ECO:0000256" key="4">
    <source>
        <dbReference type="ARBA" id="ARBA00022980"/>
    </source>
</evidence>
<keyword evidence="2 7" id="KW-0699">rRNA-binding</keyword>
<dbReference type="GO" id="GO:0003735">
    <property type="term" value="F:structural constituent of ribosome"/>
    <property type="evidence" value="ECO:0007669"/>
    <property type="project" value="InterPro"/>
</dbReference>
<evidence type="ECO:0000256" key="5">
    <source>
        <dbReference type="ARBA" id="ARBA00023274"/>
    </source>
</evidence>
<dbReference type="InterPro" id="IPR036986">
    <property type="entry name" value="S4_RNA-bd_sf"/>
</dbReference>
<organism evidence="12 13">
    <name type="scientific">Candidatus Magasanikbacteria bacterium RIFOXYA2_FULL_44_8</name>
    <dbReference type="NCBI Taxonomy" id="1798696"/>
    <lineage>
        <taxon>Bacteria</taxon>
        <taxon>Candidatus Magasanikiibacteriota</taxon>
    </lineage>
</organism>
<dbReference type="InterPro" id="IPR022801">
    <property type="entry name" value="Ribosomal_uS4"/>
</dbReference>
<dbReference type="PROSITE" id="PS00632">
    <property type="entry name" value="RIBOSOMAL_S4"/>
    <property type="match status" value="1"/>
</dbReference>
<dbReference type="PANTHER" id="PTHR11831:SF4">
    <property type="entry name" value="SMALL RIBOSOMAL SUBUNIT PROTEIN US4M"/>
    <property type="match status" value="1"/>
</dbReference>
<proteinExistence type="inferred from homology"/>
<evidence type="ECO:0000256" key="7">
    <source>
        <dbReference type="HAMAP-Rule" id="MF_01306"/>
    </source>
</evidence>
<comment type="similarity">
    <text evidence="1 7 8">Belongs to the universal ribosomal protein uS4 family.</text>
</comment>
<dbReference type="Gene3D" id="1.10.1050.10">
    <property type="entry name" value="Ribosomal Protein S4 Delta 41, Chain A, domain 1"/>
    <property type="match status" value="1"/>
</dbReference>
<comment type="caution">
    <text evidence="12">The sequence shown here is derived from an EMBL/GenBank/DDBJ whole genome shotgun (WGS) entry which is preliminary data.</text>
</comment>